<reference evidence="2 3" key="1">
    <citation type="journal article" date="2019" name="New Phytol.">
        <title>Comparative genomics reveals unique wood-decay strategies and fruiting body development in the Schizophyllaceae.</title>
        <authorList>
            <person name="Almasi E."/>
            <person name="Sahu N."/>
            <person name="Krizsan K."/>
            <person name="Balint B."/>
            <person name="Kovacs G.M."/>
            <person name="Kiss B."/>
            <person name="Cseklye J."/>
            <person name="Drula E."/>
            <person name="Henrissat B."/>
            <person name="Nagy I."/>
            <person name="Chovatia M."/>
            <person name="Adam C."/>
            <person name="LaButti K."/>
            <person name="Lipzen A."/>
            <person name="Riley R."/>
            <person name="Grigoriev I.V."/>
            <person name="Nagy L.G."/>
        </authorList>
    </citation>
    <scope>NUCLEOTIDE SEQUENCE [LARGE SCALE GENOMIC DNA]</scope>
    <source>
        <strain evidence="2 3">NL-1724</strain>
    </source>
</reference>
<proteinExistence type="predicted"/>
<dbReference type="Proteomes" id="UP000320762">
    <property type="component" value="Unassembled WGS sequence"/>
</dbReference>
<sequence length="147" mass="16519">KSKTYNGGVWRLRDGAARRRRGRGLWPRDCRPAWRSRIRLCPVKGRNETKTIRDKRAKMAAPASPPSRLVPLHANDAAGSVQNMTRVLRHTLSTTDGTTPTRCVAVAYGLDHSLRAPKGNRARYLPSYVADLPQPDLQQWCRYSAAD</sequence>
<organism evidence="2 3">
    <name type="scientific">Schizophyllum amplum</name>
    <dbReference type="NCBI Taxonomy" id="97359"/>
    <lineage>
        <taxon>Eukaryota</taxon>
        <taxon>Fungi</taxon>
        <taxon>Dikarya</taxon>
        <taxon>Basidiomycota</taxon>
        <taxon>Agaricomycotina</taxon>
        <taxon>Agaricomycetes</taxon>
        <taxon>Agaricomycetidae</taxon>
        <taxon>Agaricales</taxon>
        <taxon>Schizophyllaceae</taxon>
        <taxon>Schizophyllum</taxon>
    </lineage>
</organism>
<evidence type="ECO:0000313" key="3">
    <source>
        <dbReference type="Proteomes" id="UP000320762"/>
    </source>
</evidence>
<dbReference type="AlphaFoldDB" id="A0A550BVI8"/>
<gene>
    <name evidence="2" type="ORF">BD626DRAFT_519142</name>
</gene>
<keyword evidence="3" id="KW-1185">Reference proteome</keyword>
<evidence type="ECO:0000256" key="1">
    <source>
        <dbReference type="SAM" id="MobiDB-lite"/>
    </source>
</evidence>
<comment type="caution">
    <text evidence="2">The sequence shown here is derived from an EMBL/GenBank/DDBJ whole genome shotgun (WGS) entry which is preliminary data.</text>
</comment>
<dbReference type="EMBL" id="VDMD01000066">
    <property type="protein sequence ID" value="TRM56564.1"/>
    <property type="molecule type" value="Genomic_DNA"/>
</dbReference>
<protein>
    <submittedName>
        <fullName evidence="2">Uncharacterized protein</fullName>
    </submittedName>
</protein>
<evidence type="ECO:0000313" key="2">
    <source>
        <dbReference type="EMBL" id="TRM56564.1"/>
    </source>
</evidence>
<feature type="non-terminal residue" evidence="2">
    <location>
        <position position="1"/>
    </location>
</feature>
<accession>A0A550BVI8</accession>
<feature type="region of interest" description="Disordered" evidence="1">
    <location>
        <begin position="49"/>
        <end position="70"/>
    </location>
</feature>
<name>A0A550BVI8_9AGAR</name>